<name>A0A3M8F5H8_9ACTN</name>
<sequence>MPQEDRGRGRTRQGPEDGGPVPRSRSGVVGRRWERTGDEPVTARSALGLRLLLAAVYTPIFLAGAILFSLWSASAGAGSTPSSGSLALIAGICAVLAVLAAVDLLVVVRRRRRERNGRHRG</sequence>
<feature type="region of interest" description="Disordered" evidence="1">
    <location>
        <begin position="1"/>
        <end position="36"/>
    </location>
</feature>
<comment type="caution">
    <text evidence="3">The sequence shown here is derived from an EMBL/GenBank/DDBJ whole genome shotgun (WGS) entry which is preliminary data.</text>
</comment>
<keyword evidence="2" id="KW-1133">Transmembrane helix</keyword>
<accession>A0A3M8F5H8</accession>
<dbReference type="InterPro" id="IPR045924">
    <property type="entry name" value="DUF6343"/>
</dbReference>
<reference evidence="3 4" key="1">
    <citation type="journal article" date="2014" name="Genome Announc.">
        <title>Draft Genome Sequence of Streptomyces fradiae ATCC 19609, a Strain Highly Sensitive to Antibiotics.</title>
        <authorList>
            <person name="Bekker O.B."/>
            <person name="Klimina K.M."/>
            <person name="Vatlin A.A."/>
            <person name="Zakharevich N.V."/>
            <person name="Kasianov A.S."/>
            <person name="Danilenko V.N."/>
        </authorList>
    </citation>
    <scope>NUCLEOTIDE SEQUENCE [LARGE SCALE GENOMIC DNA]</scope>
    <source>
        <strain evidence="3 4">ATCC 19609</strain>
    </source>
</reference>
<gene>
    <name evidence="3" type="ORF">SFRA_027620</name>
</gene>
<dbReference type="Proteomes" id="UP000028058">
    <property type="component" value="Unassembled WGS sequence"/>
</dbReference>
<dbReference type="AlphaFoldDB" id="A0A3M8F5H8"/>
<organism evidence="3 4">
    <name type="scientific">Streptomyces xinghaiensis</name>
    <dbReference type="NCBI Taxonomy" id="1038928"/>
    <lineage>
        <taxon>Bacteria</taxon>
        <taxon>Bacillati</taxon>
        <taxon>Actinomycetota</taxon>
        <taxon>Actinomycetes</taxon>
        <taxon>Kitasatosporales</taxon>
        <taxon>Streptomycetaceae</taxon>
        <taxon>Streptomyces</taxon>
    </lineage>
</organism>
<evidence type="ECO:0000313" key="3">
    <source>
        <dbReference type="EMBL" id="RKM91756.1"/>
    </source>
</evidence>
<feature type="transmembrane region" description="Helical" evidence="2">
    <location>
        <begin position="51"/>
        <end position="73"/>
    </location>
</feature>
<keyword evidence="4" id="KW-1185">Reference proteome</keyword>
<dbReference type="Pfam" id="PF19870">
    <property type="entry name" value="DUF6343"/>
    <property type="match status" value="1"/>
</dbReference>
<protein>
    <submittedName>
        <fullName evidence="3">Uncharacterized protein</fullName>
    </submittedName>
</protein>
<feature type="transmembrane region" description="Helical" evidence="2">
    <location>
        <begin position="85"/>
        <end position="108"/>
    </location>
</feature>
<evidence type="ECO:0000256" key="1">
    <source>
        <dbReference type="SAM" id="MobiDB-lite"/>
    </source>
</evidence>
<dbReference type="RefSeq" id="WP_043461352.1">
    <property type="nucleotide sequence ID" value="NZ_CP134822.1"/>
</dbReference>
<dbReference type="EMBL" id="JNAD02000016">
    <property type="protein sequence ID" value="RKM91756.1"/>
    <property type="molecule type" value="Genomic_DNA"/>
</dbReference>
<evidence type="ECO:0000313" key="4">
    <source>
        <dbReference type="Proteomes" id="UP000028058"/>
    </source>
</evidence>
<proteinExistence type="predicted"/>
<keyword evidence="2" id="KW-0812">Transmembrane</keyword>
<keyword evidence="2" id="KW-0472">Membrane</keyword>
<evidence type="ECO:0000256" key="2">
    <source>
        <dbReference type="SAM" id="Phobius"/>
    </source>
</evidence>
<feature type="compositionally biased region" description="Low complexity" evidence="1">
    <location>
        <begin position="18"/>
        <end position="30"/>
    </location>
</feature>